<name>G2KSS9_MICAA</name>
<keyword evidence="1" id="KW-0732">Signal</keyword>
<reference evidence="2 3" key="1">
    <citation type="journal article" date="2011" name="BMC Genomics">
        <title>Genomic insights into an obligate epibiotic bacterial predator: Micavibrio aeruginosavorus ARL-13.</title>
        <authorList>
            <person name="Wang Z."/>
            <person name="Kadouri D."/>
            <person name="Wu M."/>
        </authorList>
    </citation>
    <scope>NUCLEOTIDE SEQUENCE [LARGE SCALE GENOMIC DNA]</scope>
    <source>
        <strain evidence="2 3">ARL-13</strain>
    </source>
</reference>
<dbReference type="KEGG" id="mai:MICA_1357"/>
<dbReference type="Gene3D" id="2.40.160.20">
    <property type="match status" value="1"/>
</dbReference>
<dbReference type="Pfam" id="PF09411">
    <property type="entry name" value="PagL"/>
    <property type="match status" value="1"/>
</dbReference>
<sequence length="170" mass="18826">MKNIVLPLMALCVFLTTAFAGTSAHADDYDKISLSVGYFDVFDDEDALDMRAEYRWDSPLIWQIKPFAALEYTTDGSGWIGAGVYYDYHFGNGFVITPSFAPGLYNDGGGKDLGHVIEFRSQIEVGYEFENASRVSVGLSHLSNASLDDHNPGTEVLSLYYHMPVGMLFP</sequence>
<keyword evidence="3" id="KW-1185">Reference proteome</keyword>
<dbReference type="OrthoDB" id="6199047at2"/>
<organism evidence="2 3">
    <name type="scientific">Micavibrio aeruginosavorus (strain ARL-13)</name>
    <dbReference type="NCBI Taxonomy" id="856793"/>
    <lineage>
        <taxon>Bacteria</taxon>
        <taxon>Pseudomonadati</taxon>
        <taxon>Bdellovibrionota</taxon>
        <taxon>Bdellovibrionia</taxon>
        <taxon>Bdellovibrionales</taxon>
        <taxon>Pseudobdellovibrionaceae</taxon>
        <taxon>Micavibrio</taxon>
    </lineage>
</organism>
<dbReference type="Proteomes" id="UP000009286">
    <property type="component" value="Chromosome"/>
</dbReference>
<dbReference type="eggNOG" id="ENOG5031K9Q">
    <property type="taxonomic scope" value="Bacteria"/>
</dbReference>
<feature type="chain" id="PRO_5003432774" evidence="1">
    <location>
        <begin position="21"/>
        <end position="170"/>
    </location>
</feature>
<proteinExistence type="predicted"/>
<dbReference type="InterPro" id="IPR018550">
    <property type="entry name" value="Lipid-A_deacylase-rel"/>
</dbReference>
<accession>G2KSS9</accession>
<feature type="signal peptide" evidence="1">
    <location>
        <begin position="1"/>
        <end position="20"/>
    </location>
</feature>
<evidence type="ECO:0000313" key="2">
    <source>
        <dbReference type="EMBL" id="AEP09679.1"/>
    </source>
</evidence>
<protein>
    <submittedName>
        <fullName evidence="2">Lipid A 3-O-deacylase family protein</fullName>
    </submittedName>
</protein>
<dbReference type="EMBL" id="CP002382">
    <property type="protein sequence ID" value="AEP09679.1"/>
    <property type="molecule type" value="Genomic_DNA"/>
</dbReference>
<dbReference type="AlphaFoldDB" id="G2KSS9"/>
<evidence type="ECO:0000313" key="3">
    <source>
        <dbReference type="Proteomes" id="UP000009286"/>
    </source>
</evidence>
<dbReference type="HOGENOM" id="CLU_116714_1_0_5"/>
<gene>
    <name evidence="2" type="ordered locus">MICA_1357</name>
</gene>
<dbReference type="STRING" id="856793.MICA_1357"/>
<dbReference type="RefSeq" id="WP_014102902.1">
    <property type="nucleotide sequence ID" value="NC_016026.1"/>
</dbReference>
<evidence type="ECO:0000256" key="1">
    <source>
        <dbReference type="SAM" id="SignalP"/>
    </source>
</evidence>